<name>A0ABU7H0B9_9SPHI</name>
<dbReference type="EMBL" id="JAZDQU010000001">
    <property type="protein sequence ID" value="MEE1884673.1"/>
    <property type="molecule type" value="Genomic_DNA"/>
</dbReference>
<organism evidence="1 2">
    <name type="scientific">Pedobacter flavus</name>
    <dbReference type="NCBI Taxonomy" id="3113906"/>
    <lineage>
        <taxon>Bacteria</taxon>
        <taxon>Pseudomonadati</taxon>
        <taxon>Bacteroidota</taxon>
        <taxon>Sphingobacteriia</taxon>
        <taxon>Sphingobacteriales</taxon>
        <taxon>Sphingobacteriaceae</taxon>
        <taxon>Pedobacter</taxon>
    </lineage>
</organism>
<dbReference type="RefSeq" id="WP_330145586.1">
    <property type="nucleotide sequence ID" value="NZ_JAZDQU010000001.1"/>
</dbReference>
<dbReference type="NCBIfam" id="TIGR03833">
    <property type="entry name" value="YwbE family protein"/>
    <property type="match status" value="1"/>
</dbReference>
<proteinExistence type="predicted"/>
<dbReference type="Pfam" id="PF09962">
    <property type="entry name" value="DUF2196"/>
    <property type="match status" value="1"/>
</dbReference>
<dbReference type="PANTHER" id="PTHR40069:SF1">
    <property type="entry name" value="YWBE PROTEIN"/>
    <property type="match status" value="1"/>
</dbReference>
<accession>A0ABU7H0B9</accession>
<evidence type="ECO:0000313" key="2">
    <source>
        <dbReference type="Proteomes" id="UP001337681"/>
    </source>
</evidence>
<dbReference type="PANTHER" id="PTHR40069">
    <property type="entry name" value="YWBE PROTEIN"/>
    <property type="match status" value="1"/>
</dbReference>
<sequence length="64" mass="7042">MNGQNRKDIYPGLLVEVILKRDQRTGVLTEGVVKAILTSAPFHSRGIKVKLEDGQVGRVANILE</sequence>
<keyword evidence="2" id="KW-1185">Reference proteome</keyword>
<dbReference type="InterPro" id="IPR019240">
    <property type="entry name" value="DUF2196"/>
</dbReference>
<dbReference type="Proteomes" id="UP001337681">
    <property type="component" value="Unassembled WGS sequence"/>
</dbReference>
<evidence type="ECO:0000313" key="1">
    <source>
        <dbReference type="EMBL" id="MEE1884673.1"/>
    </source>
</evidence>
<reference evidence="1 2" key="1">
    <citation type="submission" date="2024-01" db="EMBL/GenBank/DDBJ databases">
        <title>Pedobacter sp. nov., isolated from oil-contaminated soil.</title>
        <authorList>
            <person name="Le N.T.T."/>
        </authorList>
    </citation>
    <scope>NUCLEOTIDE SEQUENCE [LARGE SCALE GENOMIC DNA]</scope>
    <source>
        <strain evidence="1 2">VNH31</strain>
    </source>
</reference>
<protein>
    <submittedName>
        <fullName evidence="1">YwbE family protein</fullName>
    </submittedName>
</protein>
<gene>
    <name evidence="1" type="ORF">VRU49_04475</name>
</gene>
<comment type="caution">
    <text evidence="1">The sequence shown here is derived from an EMBL/GenBank/DDBJ whole genome shotgun (WGS) entry which is preliminary data.</text>
</comment>